<evidence type="ECO:0000256" key="1">
    <source>
        <dbReference type="SAM" id="MobiDB-lite"/>
    </source>
</evidence>
<accession>A0A6A5RRE5</accession>
<dbReference type="OrthoDB" id="3747906at2759"/>
<dbReference type="RefSeq" id="XP_033449872.1">
    <property type="nucleotide sequence ID" value="XM_033597947.1"/>
</dbReference>
<dbReference type="EMBL" id="ML978965">
    <property type="protein sequence ID" value="KAF1929624.1"/>
    <property type="molecule type" value="Genomic_DNA"/>
</dbReference>
<evidence type="ECO:0000313" key="2">
    <source>
        <dbReference type="EMBL" id="KAF1929624.1"/>
    </source>
</evidence>
<protein>
    <submittedName>
        <fullName evidence="2">Uncharacterized protein</fullName>
    </submittedName>
</protein>
<feature type="compositionally biased region" description="Basic and acidic residues" evidence="1">
    <location>
        <begin position="20"/>
        <end position="32"/>
    </location>
</feature>
<reference evidence="2" key="1">
    <citation type="journal article" date="2020" name="Stud. Mycol.">
        <title>101 Dothideomycetes genomes: a test case for predicting lifestyles and emergence of pathogens.</title>
        <authorList>
            <person name="Haridas S."/>
            <person name="Albert R."/>
            <person name="Binder M."/>
            <person name="Bloem J."/>
            <person name="Labutti K."/>
            <person name="Salamov A."/>
            <person name="Andreopoulos B."/>
            <person name="Baker S."/>
            <person name="Barry K."/>
            <person name="Bills G."/>
            <person name="Bluhm B."/>
            <person name="Cannon C."/>
            <person name="Castanera R."/>
            <person name="Culley D."/>
            <person name="Daum C."/>
            <person name="Ezra D."/>
            <person name="Gonzalez J."/>
            <person name="Henrissat B."/>
            <person name="Kuo A."/>
            <person name="Liang C."/>
            <person name="Lipzen A."/>
            <person name="Lutzoni F."/>
            <person name="Magnuson J."/>
            <person name="Mondo S."/>
            <person name="Nolan M."/>
            <person name="Ohm R."/>
            <person name="Pangilinan J."/>
            <person name="Park H.-J."/>
            <person name="Ramirez L."/>
            <person name="Alfaro M."/>
            <person name="Sun H."/>
            <person name="Tritt A."/>
            <person name="Yoshinaga Y."/>
            <person name="Zwiers L.-H."/>
            <person name="Turgeon B."/>
            <person name="Goodwin S."/>
            <person name="Spatafora J."/>
            <person name="Crous P."/>
            <person name="Grigoriev I."/>
        </authorList>
    </citation>
    <scope>NUCLEOTIDE SEQUENCE</scope>
    <source>
        <strain evidence="2">CBS 183.55</strain>
    </source>
</reference>
<proteinExistence type="predicted"/>
<organism evidence="2 3">
    <name type="scientific">Didymella exigua CBS 183.55</name>
    <dbReference type="NCBI Taxonomy" id="1150837"/>
    <lineage>
        <taxon>Eukaryota</taxon>
        <taxon>Fungi</taxon>
        <taxon>Dikarya</taxon>
        <taxon>Ascomycota</taxon>
        <taxon>Pezizomycotina</taxon>
        <taxon>Dothideomycetes</taxon>
        <taxon>Pleosporomycetidae</taxon>
        <taxon>Pleosporales</taxon>
        <taxon>Pleosporineae</taxon>
        <taxon>Didymellaceae</taxon>
        <taxon>Didymella</taxon>
    </lineage>
</organism>
<sequence>MAPPRTAKQPRRAAEQTTSRQDRNARRQAVEEVDKDTDADEPIDAGYETEDNNVDPSQGTAVQNMSIGVLSNQAKCHIANKKQVKKKFSLAKTELQNNIITLFEEHEEQADTAHSAQLKRLADLIALKASLESQMTTKLAHLQTEYETHSRELSGIIEARIRELKR</sequence>
<keyword evidence="3" id="KW-1185">Reference proteome</keyword>
<feature type="compositionally biased region" description="Acidic residues" evidence="1">
    <location>
        <begin position="33"/>
        <end position="53"/>
    </location>
</feature>
<gene>
    <name evidence="2" type="ORF">M421DRAFT_91467</name>
</gene>
<name>A0A6A5RRE5_9PLEO</name>
<evidence type="ECO:0000313" key="3">
    <source>
        <dbReference type="Proteomes" id="UP000800082"/>
    </source>
</evidence>
<dbReference type="Proteomes" id="UP000800082">
    <property type="component" value="Unassembled WGS sequence"/>
</dbReference>
<feature type="region of interest" description="Disordered" evidence="1">
    <location>
        <begin position="1"/>
        <end position="58"/>
    </location>
</feature>
<dbReference type="AlphaFoldDB" id="A0A6A5RRE5"/>
<dbReference type="GeneID" id="54355614"/>